<reference evidence="2" key="2">
    <citation type="submission" date="2023-06" db="EMBL/GenBank/DDBJ databases">
        <authorList>
            <person name="Swenson N.G."/>
            <person name="Wegrzyn J.L."/>
            <person name="Mcevoy S.L."/>
        </authorList>
    </citation>
    <scope>NUCLEOTIDE SEQUENCE</scope>
    <source>
        <strain evidence="2">NS2018</strain>
        <tissue evidence="2">Leaf</tissue>
    </source>
</reference>
<feature type="domain" description="Endonuclease/exonuclease/phosphatase" evidence="1">
    <location>
        <begin position="114"/>
        <end position="220"/>
    </location>
</feature>
<gene>
    <name evidence="2" type="ORF">LWI29_003465</name>
</gene>
<accession>A0AA39W6H3</accession>
<keyword evidence="3" id="KW-1185">Reference proteome</keyword>
<evidence type="ECO:0000259" key="1">
    <source>
        <dbReference type="Pfam" id="PF03372"/>
    </source>
</evidence>
<sequence length="278" mass="31914">MIGANKKELLQHERTHYKEKIKDGDTQNLKRMEINEAARNPMLGELASIQEGATGLEDSGGNTMNQKKWKQLAREKCETVSDGNQNLGKRDGDMDVDECSERKKISGFAVDRICQGGDLILLWKRDIEVSVRSFTKGHIDAVIKDNDDLVWRFTGFYWEPILSLRMHLWSLLRRLGRMGNLPWIVLGDFNEILHLDEKQGGVTRSNITMSPFKEAIDDCALLDIGYVGNKYTRSNRQFKGDLIQEKLDRASCCLEWRTTFPDAIVLHKEWVGSYHKLL</sequence>
<comment type="caution">
    <text evidence="2">The sequence shown here is derived from an EMBL/GenBank/DDBJ whole genome shotgun (WGS) entry which is preliminary data.</text>
</comment>
<dbReference type="Gene3D" id="3.60.10.10">
    <property type="entry name" value="Endonuclease/exonuclease/phosphatase"/>
    <property type="match status" value="1"/>
</dbReference>
<protein>
    <recommendedName>
        <fullName evidence="1">Endonuclease/exonuclease/phosphatase domain-containing protein</fullName>
    </recommendedName>
</protein>
<proteinExistence type="predicted"/>
<dbReference type="InterPro" id="IPR005135">
    <property type="entry name" value="Endo/exonuclease/phosphatase"/>
</dbReference>
<dbReference type="Pfam" id="PF03372">
    <property type="entry name" value="Exo_endo_phos"/>
    <property type="match status" value="1"/>
</dbReference>
<organism evidence="2 3">
    <name type="scientific">Acer saccharum</name>
    <name type="common">Sugar maple</name>
    <dbReference type="NCBI Taxonomy" id="4024"/>
    <lineage>
        <taxon>Eukaryota</taxon>
        <taxon>Viridiplantae</taxon>
        <taxon>Streptophyta</taxon>
        <taxon>Embryophyta</taxon>
        <taxon>Tracheophyta</taxon>
        <taxon>Spermatophyta</taxon>
        <taxon>Magnoliopsida</taxon>
        <taxon>eudicotyledons</taxon>
        <taxon>Gunneridae</taxon>
        <taxon>Pentapetalae</taxon>
        <taxon>rosids</taxon>
        <taxon>malvids</taxon>
        <taxon>Sapindales</taxon>
        <taxon>Sapindaceae</taxon>
        <taxon>Hippocastanoideae</taxon>
        <taxon>Acereae</taxon>
        <taxon>Acer</taxon>
    </lineage>
</organism>
<dbReference type="PANTHER" id="PTHR33710:SF77">
    <property type="entry name" value="DNASE I-LIKE SUPERFAMILY PROTEIN"/>
    <property type="match status" value="1"/>
</dbReference>
<name>A0AA39W6H3_ACESA</name>
<evidence type="ECO:0000313" key="2">
    <source>
        <dbReference type="EMBL" id="KAK0603296.1"/>
    </source>
</evidence>
<dbReference type="GO" id="GO:0003824">
    <property type="term" value="F:catalytic activity"/>
    <property type="evidence" value="ECO:0007669"/>
    <property type="project" value="InterPro"/>
</dbReference>
<dbReference type="SUPFAM" id="SSF56219">
    <property type="entry name" value="DNase I-like"/>
    <property type="match status" value="1"/>
</dbReference>
<reference evidence="2" key="1">
    <citation type="journal article" date="2022" name="Plant J.">
        <title>Strategies of tolerance reflected in two North American maple genomes.</title>
        <authorList>
            <person name="McEvoy S.L."/>
            <person name="Sezen U.U."/>
            <person name="Trouern-Trend A."/>
            <person name="McMahon S.M."/>
            <person name="Schaberg P.G."/>
            <person name="Yang J."/>
            <person name="Wegrzyn J.L."/>
            <person name="Swenson N.G."/>
        </authorList>
    </citation>
    <scope>NUCLEOTIDE SEQUENCE</scope>
    <source>
        <strain evidence="2">NS2018</strain>
    </source>
</reference>
<dbReference type="InterPro" id="IPR036691">
    <property type="entry name" value="Endo/exonu/phosph_ase_sf"/>
</dbReference>
<dbReference type="Proteomes" id="UP001168877">
    <property type="component" value="Unassembled WGS sequence"/>
</dbReference>
<evidence type="ECO:0000313" key="3">
    <source>
        <dbReference type="Proteomes" id="UP001168877"/>
    </source>
</evidence>
<dbReference type="PANTHER" id="PTHR33710">
    <property type="entry name" value="BNAC02G09200D PROTEIN"/>
    <property type="match status" value="1"/>
</dbReference>
<dbReference type="AlphaFoldDB" id="A0AA39W6H3"/>
<dbReference type="EMBL" id="JAUESC010000002">
    <property type="protein sequence ID" value="KAK0603296.1"/>
    <property type="molecule type" value="Genomic_DNA"/>
</dbReference>